<keyword evidence="1" id="KW-0732">Signal</keyword>
<protein>
    <recommendedName>
        <fullName evidence="4">Lipoprotein</fullName>
    </recommendedName>
</protein>
<feature type="signal peptide" evidence="1">
    <location>
        <begin position="1"/>
        <end position="21"/>
    </location>
</feature>
<reference evidence="3" key="1">
    <citation type="submission" date="2017-02" db="EMBL/GenBank/DDBJ databases">
        <title>Tessaracoccus aquaemaris sp. nov., isolated from the intestine of a Korean rockfish, Sebastes schlegelii, in a marine aquaculture pond.</title>
        <authorList>
            <person name="Tak E.J."/>
            <person name="Bae J.-W."/>
        </authorList>
    </citation>
    <scope>NUCLEOTIDE SEQUENCE [LARGE SCALE GENOMIC DNA]</scope>
    <source>
        <strain evidence="3">NSG39</strain>
    </source>
</reference>
<dbReference type="Proteomes" id="UP000188145">
    <property type="component" value="Chromosome"/>
</dbReference>
<evidence type="ECO:0000313" key="3">
    <source>
        <dbReference type="Proteomes" id="UP000188145"/>
    </source>
</evidence>
<gene>
    <name evidence="2" type="ORF">BW730_13650</name>
</gene>
<dbReference type="KEGG" id="tes:BW730_13650"/>
<feature type="chain" id="PRO_5039032562" description="Lipoprotein" evidence="1">
    <location>
        <begin position="22"/>
        <end position="183"/>
    </location>
</feature>
<dbReference type="OrthoDB" id="5147806at2"/>
<dbReference type="PROSITE" id="PS51257">
    <property type="entry name" value="PROKAR_LIPOPROTEIN"/>
    <property type="match status" value="1"/>
</dbReference>
<evidence type="ECO:0008006" key="4">
    <source>
        <dbReference type="Google" id="ProtNLM"/>
    </source>
</evidence>
<proteinExistence type="predicted"/>
<dbReference type="STRING" id="1332264.BW730_13650"/>
<dbReference type="EMBL" id="CP019606">
    <property type="protein sequence ID" value="AQP48392.1"/>
    <property type="molecule type" value="Genomic_DNA"/>
</dbReference>
<organism evidence="2 3">
    <name type="scientific">Tessaracoccus aquimaris</name>
    <dbReference type="NCBI Taxonomy" id="1332264"/>
    <lineage>
        <taxon>Bacteria</taxon>
        <taxon>Bacillati</taxon>
        <taxon>Actinomycetota</taxon>
        <taxon>Actinomycetes</taxon>
        <taxon>Propionibacteriales</taxon>
        <taxon>Propionibacteriaceae</taxon>
        <taxon>Tessaracoccus</taxon>
    </lineage>
</organism>
<sequence>MQRIVVAVAAVAALAACSSPGSPPPAEPLDERRLEYLTEACGSMWTEPHGDVSFQATAAPAEPSQEAMTAKIKVDVNLDSDHGKHSAGLKWVHGYVTDEKDFVVGLVTGIGAAEGASGSGVVEVTLGACPVEGPLPKDPLADGGYRLALYGAVSPTDHNHGQQEYWVADPLAVTVKDGELAIG</sequence>
<dbReference type="AlphaFoldDB" id="A0A1Q2CQL1"/>
<accession>A0A1Q2CQL1</accession>
<dbReference type="RefSeq" id="WP_145952871.1">
    <property type="nucleotide sequence ID" value="NZ_CP019606.1"/>
</dbReference>
<evidence type="ECO:0000313" key="2">
    <source>
        <dbReference type="EMBL" id="AQP48392.1"/>
    </source>
</evidence>
<evidence type="ECO:0000256" key="1">
    <source>
        <dbReference type="SAM" id="SignalP"/>
    </source>
</evidence>
<name>A0A1Q2CQL1_9ACTN</name>
<keyword evidence="3" id="KW-1185">Reference proteome</keyword>